<feature type="coiled-coil region" evidence="1">
    <location>
        <begin position="8"/>
        <end position="35"/>
    </location>
</feature>
<keyword evidence="1" id="KW-0175">Coiled coil</keyword>
<reference evidence="3" key="1">
    <citation type="journal article" date="2011" name="Nature">
        <title>Genome sequence and analysis of the tuber crop potato.</title>
        <authorList>
            <consortium name="The Potato Genome Sequencing Consortium"/>
        </authorList>
    </citation>
    <scope>NUCLEOTIDE SEQUENCE [LARGE SCALE GENOMIC DNA]</scope>
    <source>
        <strain evidence="3">cv. DM1-3 516 R44</strain>
    </source>
</reference>
<gene>
    <name evidence="2" type="primary">LOC107059532</name>
</gene>
<organism evidence="2 3">
    <name type="scientific">Solanum tuberosum</name>
    <name type="common">Potato</name>
    <dbReference type="NCBI Taxonomy" id="4113"/>
    <lineage>
        <taxon>Eukaryota</taxon>
        <taxon>Viridiplantae</taxon>
        <taxon>Streptophyta</taxon>
        <taxon>Embryophyta</taxon>
        <taxon>Tracheophyta</taxon>
        <taxon>Spermatophyta</taxon>
        <taxon>Magnoliopsida</taxon>
        <taxon>eudicotyledons</taxon>
        <taxon>Gunneridae</taxon>
        <taxon>Pentapetalae</taxon>
        <taxon>asterids</taxon>
        <taxon>lamiids</taxon>
        <taxon>Solanales</taxon>
        <taxon>Solanaceae</taxon>
        <taxon>Solanoideae</taxon>
        <taxon>Solaneae</taxon>
        <taxon>Solanum</taxon>
    </lineage>
</organism>
<protein>
    <submittedName>
        <fullName evidence="2">Ribonuclease P family protein</fullName>
    </submittedName>
</protein>
<reference evidence="2" key="2">
    <citation type="submission" date="2015-06" db="UniProtKB">
        <authorList>
            <consortium name="EnsemblPlants"/>
        </authorList>
    </citation>
    <scope>IDENTIFICATION</scope>
    <source>
        <strain evidence="2">DM1-3 516 R44</strain>
    </source>
</reference>
<sequence length="101" mass="11960">MVDETMSEQQKKRTMEALERRFTQAKAEIHQQQHKNKKIGVTTKTLAENNIGLTSQRINCLHCSNQRHLPQLRHPKKVPSFIFSSLFHLFLIYINQLCWRS</sequence>
<evidence type="ECO:0000313" key="3">
    <source>
        <dbReference type="Proteomes" id="UP000011115"/>
    </source>
</evidence>
<evidence type="ECO:0000256" key="1">
    <source>
        <dbReference type="SAM" id="Coils"/>
    </source>
</evidence>
<accession>M0ZYL3</accession>
<dbReference type="ExpressionAtlas" id="M0ZYL3">
    <property type="expression patterns" value="baseline and differential"/>
</dbReference>
<keyword evidence="3" id="KW-1185">Reference proteome</keyword>
<evidence type="ECO:0000313" key="2">
    <source>
        <dbReference type="EnsemblPlants" id="PGSC0003DMT400010830"/>
    </source>
</evidence>
<name>M0ZYL3_SOLTU</name>
<dbReference type="AlphaFoldDB" id="M0ZYL3"/>
<proteinExistence type="predicted"/>
<dbReference type="OrthoDB" id="913477at2759"/>
<dbReference type="Gramene" id="PGSC0003DMT400010830">
    <property type="protein sequence ID" value="PGSC0003DMT400010830"/>
    <property type="gene ID" value="PGSC0003DMG400004235"/>
</dbReference>
<dbReference type="HOGENOM" id="CLU_2296651_0_0_1"/>
<dbReference type="Proteomes" id="UP000011115">
    <property type="component" value="Unassembled WGS sequence"/>
</dbReference>
<dbReference type="EnsemblPlants" id="PGSC0003DMT400010830">
    <property type="protein sequence ID" value="PGSC0003DMT400010830"/>
    <property type="gene ID" value="PGSC0003DMG400004235"/>
</dbReference>